<dbReference type="InterPro" id="IPR006638">
    <property type="entry name" value="Elp3/MiaA/NifB-like_rSAM"/>
</dbReference>
<dbReference type="Proteomes" id="UP000238701">
    <property type="component" value="Unassembled WGS sequence"/>
</dbReference>
<feature type="domain" description="Radical SAM core" evidence="9">
    <location>
        <begin position="2"/>
        <end position="217"/>
    </location>
</feature>
<comment type="cofactor">
    <cofactor evidence="8">
        <name>[4Fe-4S] cluster</name>
        <dbReference type="ChEBI" id="CHEBI:49883"/>
    </cofactor>
    <text evidence="8">Binds 1 [4Fe-4S] cluster. The cluster is coordinated with 3 cysteines and an exchangeable S-adenosyl-L-methionine.</text>
</comment>
<name>A0A2U3KFL2_9BACT</name>
<dbReference type="EMBL" id="OMOD01000111">
    <property type="protein sequence ID" value="SPF38423.1"/>
    <property type="molecule type" value="Genomic_DNA"/>
</dbReference>
<evidence type="ECO:0000256" key="3">
    <source>
        <dbReference type="ARBA" id="ARBA00022723"/>
    </source>
</evidence>
<dbReference type="Pfam" id="PF13186">
    <property type="entry name" value="SPASM"/>
    <property type="match status" value="1"/>
</dbReference>
<dbReference type="InterPro" id="IPR011843">
    <property type="entry name" value="PQQ_synth_PqqE_bac"/>
</dbReference>
<dbReference type="SUPFAM" id="SSF102114">
    <property type="entry name" value="Radical SAM enzymes"/>
    <property type="match status" value="1"/>
</dbReference>
<evidence type="ECO:0000256" key="6">
    <source>
        <dbReference type="ARBA" id="ARBA00023004"/>
    </source>
</evidence>
<dbReference type="HAMAP" id="MF_00660">
    <property type="entry name" value="PqqE"/>
    <property type="match status" value="1"/>
</dbReference>
<dbReference type="Gene3D" id="3.20.20.70">
    <property type="entry name" value="Aldolase class I"/>
    <property type="match status" value="1"/>
</dbReference>
<evidence type="ECO:0000256" key="7">
    <source>
        <dbReference type="ARBA" id="ARBA00023014"/>
    </source>
</evidence>
<comment type="subunit">
    <text evidence="8">Interacts with PqqD. The interaction is necessary for activity of PqqE.</text>
</comment>
<evidence type="ECO:0000256" key="1">
    <source>
        <dbReference type="ARBA" id="ARBA00022485"/>
    </source>
</evidence>
<comment type="similarity">
    <text evidence="8">Belongs to the radical SAM superfamily. PqqE family.</text>
</comment>
<dbReference type="GO" id="GO:0009975">
    <property type="term" value="F:cyclase activity"/>
    <property type="evidence" value="ECO:0007669"/>
    <property type="project" value="UniProtKB-UniRule"/>
</dbReference>
<dbReference type="GO" id="GO:0018189">
    <property type="term" value="P:pyrroloquinoline quinone biosynthetic process"/>
    <property type="evidence" value="ECO:0007669"/>
    <property type="project" value="UniProtKB-UniRule"/>
</dbReference>
<keyword evidence="6 8" id="KW-0408">Iron</keyword>
<dbReference type="SFLD" id="SFLDF00280">
    <property type="entry name" value="coenzyme_PQQ_synthesis_protein"/>
    <property type="match status" value="1"/>
</dbReference>
<evidence type="ECO:0000256" key="5">
    <source>
        <dbReference type="ARBA" id="ARBA00023002"/>
    </source>
</evidence>
<dbReference type="InterPro" id="IPR013785">
    <property type="entry name" value="Aldolase_TIM"/>
</dbReference>
<feature type="binding site" evidence="8">
    <location>
        <position position="16"/>
    </location>
    <ligand>
        <name>[4Fe-4S] cluster</name>
        <dbReference type="ChEBI" id="CHEBI:49883"/>
        <note>4Fe-4S-S-AdoMet</note>
    </ligand>
</feature>
<dbReference type="AlphaFoldDB" id="A0A2U3KFL2"/>
<dbReference type="SMART" id="SM00729">
    <property type="entry name" value="Elp3"/>
    <property type="match status" value="1"/>
</dbReference>
<protein>
    <recommendedName>
        <fullName evidence="8">PqqA peptide cyclase</fullName>
        <ecNumber evidence="8">1.21.98.4</ecNumber>
    </recommendedName>
    <alternativeName>
        <fullName evidence="8">Coenzyme PQQ synthesis protein E</fullName>
    </alternativeName>
</protein>
<evidence type="ECO:0000313" key="11">
    <source>
        <dbReference type="Proteomes" id="UP000238701"/>
    </source>
</evidence>
<dbReference type="InterPro" id="IPR007197">
    <property type="entry name" value="rSAM"/>
</dbReference>
<dbReference type="CDD" id="cd21119">
    <property type="entry name" value="SPASM_PqqE"/>
    <property type="match status" value="1"/>
</dbReference>
<dbReference type="PIRSF" id="PIRSF037420">
    <property type="entry name" value="PQQ_syn_pqqE"/>
    <property type="match status" value="1"/>
</dbReference>
<reference evidence="11" key="1">
    <citation type="submission" date="2018-02" db="EMBL/GenBank/DDBJ databases">
        <authorList>
            <person name="Hausmann B."/>
        </authorList>
    </citation>
    <scope>NUCLEOTIDE SEQUENCE [LARGE SCALE GENOMIC DNA]</scope>
    <source>
        <strain evidence="11">Peat soil MAG SbA1</strain>
    </source>
</reference>
<dbReference type="SFLD" id="SFLDG01386">
    <property type="entry name" value="main_SPASM_domain-containing"/>
    <property type="match status" value="1"/>
</dbReference>
<evidence type="ECO:0000256" key="4">
    <source>
        <dbReference type="ARBA" id="ARBA00022905"/>
    </source>
</evidence>
<keyword evidence="7 8" id="KW-0411">Iron-sulfur</keyword>
<evidence type="ECO:0000259" key="9">
    <source>
        <dbReference type="PROSITE" id="PS51918"/>
    </source>
</evidence>
<keyword evidence="2 8" id="KW-0949">S-adenosyl-L-methionine</keyword>
<dbReference type="GO" id="GO:0016491">
    <property type="term" value="F:oxidoreductase activity"/>
    <property type="evidence" value="ECO:0007669"/>
    <property type="project" value="UniProtKB-KW"/>
</dbReference>
<dbReference type="InterPro" id="IPR023885">
    <property type="entry name" value="4Fe4S-binding_SPASM_dom"/>
</dbReference>
<accession>A0A2U3KFL2</accession>
<dbReference type="PROSITE" id="PS51918">
    <property type="entry name" value="RADICAL_SAM"/>
    <property type="match status" value="1"/>
</dbReference>
<dbReference type="InterPro" id="IPR058240">
    <property type="entry name" value="rSAM_sf"/>
</dbReference>
<dbReference type="SFLD" id="SFLDG01067">
    <property type="entry name" value="SPASM/twitch_domain_containing"/>
    <property type="match status" value="1"/>
</dbReference>
<dbReference type="Pfam" id="PF04055">
    <property type="entry name" value="Radical_SAM"/>
    <property type="match status" value="1"/>
</dbReference>
<dbReference type="InterPro" id="IPR050377">
    <property type="entry name" value="Radical_SAM_PqqE_MftC-like"/>
</dbReference>
<sequence>MPFAPLALIAEITHRCPLHCVYCSNPLRLAGTPSELSTDEWTSVFRQAGKLGMLHAHFTGGEPLARADLTELVAAAHTAGLYTNLITSGIGLSEPGLEKLVAAGLDHIQVSFQDSREDVANWIAGAKAHAHKIALSRAIRRHKVAFTVNLVVHRQNLDHLEEMIAFIEQLEPERVEIAHTQYYGWALANRAALMPTRAQVEKAVTAVAEAENRLAGRIRIDSVVPDYYAKYPKACMGGWGRRLMLVTPAGKVLPCHAAEVLPGLSFENVREKTLAWIWQESQSFCRFRGEDWMPEPCRSCERRTEDFGGCRCQAFLLAGDATATDPACSLAPSHQIVESAVREANADAAVARPAAASSFVQLQKLSTDLWSYRTNPE</sequence>
<keyword evidence="4 8" id="KW-0884">PQQ biosynthesis</keyword>
<organism evidence="10 11">
    <name type="scientific">Candidatus Sulfotelmatobacter kueseliae</name>
    <dbReference type="NCBI Taxonomy" id="2042962"/>
    <lineage>
        <taxon>Bacteria</taxon>
        <taxon>Pseudomonadati</taxon>
        <taxon>Acidobacteriota</taxon>
        <taxon>Terriglobia</taxon>
        <taxon>Terriglobales</taxon>
        <taxon>Candidatus Korobacteraceae</taxon>
        <taxon>Candidatus Sulfotelmatobacter</taxon>
    </lineage>
</organism>
<dbReference type="GO" id="GO:0051539">
    <property type="term" value="F:4 iron, 4 sulfur cluster binding"/>
    <property type="evidence" value="ECO:0007669"/>
    <property type="project" value="UniProtKB-KW"/>
</dbReference>
<comment type="function">
    <text evidence="8">Catalyzes the cross-linking of a glutamate residue and a tyrosine residue in the PqqA protein as part of the biosynthesis of pyrroloquinoline quinone (PQQ).</text>
</comment>
<dbReference type="SFLD" id="SFLDS00029">
    <property type="entry name" value="Radical_SAM"/>
    <property type="match status" value="1"/>
</dbReference>
<keyword evidence="5 8" id="KW-0560">Oxidoreductase</keyword>
<keyword evidence="3 8" id="KW-0479">Metal-binding</keyword>
<dbReference type="GO" id="GO:1904047">
    <property type="term" value="F:S-adenosyl-L-methionine binding"/>
    <property type="evidence" value="ECO:0007669"/>
    <property type="project" value="UniProtKB-UniRule"/>
</dbReference>
<feature type="binding site" evidence="8">
    <location>
        <position position="20"/>
    </location>
    <ligand>
        <name>[4Fe-4S] cluster</name>
        <dbReference type="ChEBI" id="CHEBI:49883"/>
        <note>4Fe-4S-S-AdoMet</note>
    </ligand>
</feature>
<comment type="pathway">
    <text evidence="8">Cofactor biosynthesis; pyrroloquinoline quinone biosynthesis.</text>
</comment>
<comment type="catalytic activity">
    <reaction evidence="8">
        <text>[PQQ precursor protein] + S-adenosyl-L-methionine = E-Y cross-linked-[PQQ precursor protein] + 5'-deoxyadenosine + L-methionine + H(+)</text>
        <dbReference type="Rhea" id="RHEA:56836"/>
        <dbReference type="Rhea" id="RHEA-COMP:14800"/>
        <dbReference type="Rhea" id="RHEA-COMP:14801"/>
        <dbReference type="ChEBI" id="CHEBI:15378"/>
        <dbReference type="ChEBI" id="CHEBI:17319"/>
        <dbReference type="ChEBI" id="CHEBI:57844"/>
        <dbReference type="ChEBI" id="CHEBI:59789"/>
        <dbReference type="ChEBI" id="CHEBI:141026"/>
        <dbReference type="ChEBI" id="CHEBI:141027"/>
        <dbReference type="EC" id="1.21.98.4"/>
    </reaction>
</comment>
<feature type="binding site" evidence="8">
    <location>
        <position position="23"/>
    </location>
    <ligand>
        <name>[4Fe-4S] cluster</name>
        <dbReference type="ChEBI" id="CHEBI:49883"/>
        <note>4Fe-4S-S-AdoMet</note>
    </ligand>
</feature>
<dbReference type="NCBIfam" id="TIGR02109">
    <property type="entry name" value="PQQ_syn_pqqE"/>
    <property type="match status" value="1"/>
</dbReference>
<dbReference type="NCBIfam" id="TIGR04085">
    <property type="entry name" value="rSAM_more_4Fe4S"/>
    <property type="match status" value="1"/>
</dbReference>
<dbReference type="InterPro" id="IPR017200">
    <property type="entry name" value="PqqE-like"/>
</dbReference>
<evidence type="ECO:0000313" key="10">
    <source>
        <dbReference type="EMBL" id="SPF38423.1"/>
    </source>
</evidence>
<evidence type="ECO:0000256" key="8">
    <source>
        <dbReference type="HAMAP-Rule" id="MF_00660"/>
    </source>
</evidence>
<evidence type="ECO:0000256" key="2">
    <source>
        <dbReference type="ARBA" id="ARBA00022691"/>
    </source>
</evidence>
<dbReference type="CDD" id="cd01335">
    <property type="entry name" value="Radical_SAM"/>
    <property type="match status" value="1"/>
</dbReference>
<dbReference type="GO" id="GO:0005506">
    <property type="term" value="F:iron ion binding"/>
    <property type="evidence" value="ECO:0007669"/>
    <property type="project" value="UniProtKB-UniRule"/>
</dbReference>
<dbReference type="PANTHER" id="PTHR11228:SF7">
    <property type="entry name" value="PQQA PEPTIDE CYCLASE"/>
    <property type="match status" value="1"/>
</dbReference>
<dbReference type="PANTHER" id="PTHR11228">
    <property type="entry name" value="RADICAL SAM DOMAIN PROTEIN"/>
    <property type="match status" value="1"/>
</dbReference>
<proteinExistence type="inferred from homology"/>
<dbReference type="OrthoDB" id="9782387at2"/>
<dbReference type="EC" id="1.21.98.4" evidence="8"/>
<keyword evidence="1 8" id="KW-0004">4Fe-4S</keyword>
<dbReference type="UniPathway" id="UPA00539"/>
<gene>
    <name evidence="8 10" type="primary">pqqE</name>
    <name evidence="10" type="ORF">SBA1_20124</name>
</gene>